<dbReference type="Gene3D" id="1.10.132.80">
    <property type="match status" value="1"/>
</dbReference>
<dbReference type="Proteomes" id="UP000215450">
    <property type="component" value="Unassembled WGS sequence"/>
</dbReference>
<dbReference type="OrthoDB" id="8613077at2"/>
<dbReference type="EMBL" id="FXUV01000021">
    <property type="protein sequence ID" value="SMQ12439.1"/>
    <property type="molecule type" value="Genomic_DNA"/>
</dbReference>
<dbReference type="EMBL" id="FXUV02000014">
    <property type="protein sequence ID" value="SNB61861.1"/>
    <property type="molecule type" value="Genomic_DNA"/>
</dbReference>
<reference evidence="2" key="2">
    <citation type="submission" date="2017-06" db="EMBL/GenBank/DDBJ databases">
        <authorList>
            <person name="Kim H.J."/>
            <person name="Triplett B.A."/>
        </authorList>
    </citation>
    <scope>NUCLEOTIDE SEQUENCE [LARGE SCALE GENOMIC DNA]</scope>
    <source>
        <strain evidence="2">Kingella_eburonensis</strain>
    </source>
</reference>
<keyword evidence="3" id="KW-1185">Reference proteome</keyword>
<dbReference type="AlphaFoldDB" id="A0A238TBQ9"/>
<evidence type="ECO:0000313" key="3">
    <source>
        <dbReference type="Proteomes" id="UP000215450"/>
    </source>
</evidence>
<dbReference type="RefSeq" id="WP_095062641.1">
    <property type="nucleotide sequence ID" value="NZ_FXUV02000014.1"/>
</dbReference>
<dbReference type="Pfam" id="PF16677">
    <property type="entry name" value="GP3_package"/>
    <property type="match status" value="1"/>
</dbReference>
<name>A0A238TBQ9_9NEIS</name>
<sequence length="139" mass="15400">MEEKRPVGRPTTLTQEHFEGAEWYLKGGFKERDEVVPSIAGLACFLGVARQQVQSWGEQNKEFKAALDAIKSAQEVLLINKGLQGDFNPAIAKLMLFNHGYSDKVESAVSGSMEMKRNVADLSDEELAAELARYGIKQP</sequence>
<dbReference type="InterPro" id="IPR032066">
    <property type="entry name" value="GP3_package"/>
</dbReference>
<accession>A0A238TBQ9</accession>
<protein>
    <submittedName>
        <fullName evidence="2">Uncharacterized protein</fullName>
    </submittedName>
</protein>
<organism evidence="2 3">
    <name type="scientific">Kingella negevensis</name>
    <dbReference type="NCBI Taxonomy" id="1522312"/>
    <lineage>
        <taxon>Bacteria</taxon>
        <taxon>Pseudomonadati</taxon>
        <taxon>Pseudomonadota</taxon>
        <taxon>Betaproteobacteria</taxon>
        <taxon>Neisseriales</taxon>
        <taxon>Neisseriaceae</taxon>
        <taxon>Kingella</taxon>
    </lineage>
</organism>
<gene>
    <name evidence="2" type="ORF">KEBURONENSIS_00926</name>
    <name evidence="1" type="ORF">KEBURONENSIS_01339</name>
</gene>
<reference evidence="3" key="3">
    <citation type="submission" date="2017-06" db="EMBL/GenBank/DDBJ databases">
        <authorList>
            <person name="Laurent S."/>
        </authorList>
    </citation>
    <scope>NUCLEOTIDE SEQUENCE [LARGE SCALE GENOMIC DNA]</scope>
</reference>
<proteinExistence type="predicted"/>
<evidence type="ECO:0000313" key="1">
    <source>
        <dbReference type="EMBL" id="SMQ12439.1"/>
    </source>
</evidence>
<evidence type="ECO:0000313" key="2">
    <source>
        <dbReference type="EMBL" id="SNB61861.1"/>
    </source>
</evidence>
<reference evidence="1" key="1">
    <citation type="submission" date="2017-05" db="EMBL/GenBank/DDBJ databases">
        <authorList>
            <person name="Song R."/>
            <person name="Chenine A.L."/>
            <person name="Ruprecht R.M."/>
        </authorList>
    </citation>
    <scope>NUCLEOTIDE SEQUENCE</scope>
    <source>
        <strain evidence="1">Kingella_eburonensis</strain>
    </source>
</reference>